<dbReference type="EMBL" id="QOQW01000001">
    <property type="protein sequence ID" value="RCK81584.1"/>
    <property type="molecule type" value="Genomic_DNA"/>
</dbReference>
<dbReference type="NCBIfam" id="TIGR01120">
    <property type="entry name" value="rpiB"/>
    <property type="match status" value="1"/>
</dbReference>
<dbReference type="Proteomes" id="UP000252355">
    <property type="component" value="Unassembled WGS sequence"/>
</dbReference>
<dbReference type="Gene3D" id="3.40.1400.10">
    <property type="entry name" value="Sugar-phosphate isomerase, RpiB/LacA/LacB"/>
    <property type="match status" value="1"/>
</dbReference>
<dbReference type="GO" id="GO:0019316">
    <property type="term" value="P:D-allose catabolic process"/>
    <property type="evidence" value="ECO:0007669"/>
    <property type="project" value="TreeGrafter"/>
</dbReference>
<dbReference type="PANTHER" id="PTHR30345:SF0">
    <property type="entry name" value="DNA DAMAGE-REPAIR_TOLERATION PROTEIN DRT102"/>
    <property type="match status" value="1"/>
</dbReference>
<dbReference type="AlphaFoldDB" id="A0A367ZTW0"/>
<evidence type="ECO:0000256" key="2">
    <source>
        <dbReference type="ARBA" id="ARBA00023235"/>
    </source>
</evidence>
<dbReference type="NCBIfam" id="NF004051">
    <property type="entry name" value="PRK05571.1"/>
    <property type="match status" value="1"/>
</dbReference>
<dbReference type="PIRSF" id="PIRSF005384">
    <property type="entry name" value="RpiB_LacA_B"/>
    <property type="match status" value="1"/>
</dbReference>
<dbReference type="GO" id="GO:0009052">
    <property type="term" value="P:pentose-phosphate shunt, non-oxidative branch"/>
    <property type="evidence" value="ECO:0007669"/>
    <property type="project" value="TreeGrafter"/>
</dbReference>
<dbReference type="InterPro" id="IPR036569">
    <property type="entry name" value="RpiB_LacA_LacB_sf"/>
</dbReference>
<dbReference type="InterPro" id="IPR003500">
    <property type="entry name" value="RpiB_LacA_LacB"/>
</dbReference>
<dbReference type="PANTHER" id="PTHR30345">
    <property type="entry name" value="RIBOSE-5-PHOSPHATE ISOMERASE B"/>
    <property type="match status" value="1"/>
</dbReference>
<proteinExistence type="inferred from homology"/>
<protein>
    <submittedName>
        <fullName evidence="3">Ribose 5-phosphate isomerase B</fullName>
    </submittedName>
</protein>
<evidence type="ECO:0000256" key="1">
    <source>
        <dbReference type="ARBA" id="ARBA00008754"/>
    </source>
</evidence>
<dbReference type="SUPFAM" id="SSF89623">
    <property type="entry name" value="Ribose/Galactose isomerase RpiB/AlsB"/>
    <property type="match status" value="1"/>
</dbReference>
<evidence type="ECO:0000313" key="4">
    <source>
        <dbReference type="Proteomes" id="UP000252355"/>
    </source>
</evidence>
<accession>A0A367ZTW0</accession>
<name>A0A367ZTW0_9BACT</name>
<dbReference type="Pfam" id="PF02502">
    <property type="entry name" value="LacAB_rpiB"/>
    <property type="match status" value="1"/>
</dbReference>
<comment type="caution">
    <text evidence="3">The sequence shown here is derived from an EMBL/GenBank/DDBJ whole genome shotgun (WGS) entry which is preliminary data.</text>
</comment>
<dbReference type="NCBIfam" id="TIGR00689">
    <property type="entry name" value="rpiB_lacA_lacB"/>
    <property type="match status" value="1"/>
</dbReference>
<comment type="similarity">
    <text evidence="1">Belongs to the LacAB/RpiB family.</text>
</comment>
<gene>
    <name evidence="3" type="ORF">OZSIB_0718</name>
</gene>
<keyword evidence="2 3" id="KW-0413">Isomerase</keyword>
<dbReference type="InterPro" id="IPR004785">
    <property type="entry name" value="RpiB"/>
</dbReference>
<organism evidence="3 4">
    <name type="scientific">Candidatus Ozemobacter sibiricus</name>
    <dbReference type="NCBI Taxonomy" id="2268124"/>
    <lineage>
        <taxon>Bacteria</taxon>
        <taxon>Candidatus Ozemobacteria</taxon>
        <taxon>Candidatus Ozemobacterales</taxon>
        <taxon>Candidatus Ozemobacteraceae</taxon>
        <taxon>Candidatus Ozemobacter</taxon>
    </lineage>
</organism>
<reference evidence="3 4" key="1">
    <citation type="submission" date="2018-05" db="EMBL/GenBank/DDBJ databases">
        <title>A metagenomic window into the 2 km-deep terrestrial subsurface aquifer revealed taxonomically and functionally diverse microbial community comprising novel uncultured bacterial lineages.</title>
        <authorList>
            <person name="Kadnikov V.V."/>
            <person name="Mardanov A.V."/>
            <person name="Beletsky A.V."/>
            <person name="Banks D."/>
            <person name="Pimenov N.V."/>
            <person name="Frank Y.A."/>
            <person name="Karnachuk O.V."/>
            <person name="Ravin N.V."/>
        </authorList>
    </citation>
    <scope>NUCLEOTIDE SEQUENCE [LARGE SCALE GENOMIC DNA]</scope>
    <source>
        <strain evidence="3">BY5</strain>
    </source>
</reference>
<evidence type="ECO:0000313" key="3">
    <source>
        <dbReference type="EMBL" id="RCK81584.1"/>
    </source>
</evidence>
<sequence>MMPRLIIGADHGGFLLKEELKKHLLEKNFVVEDVGTHSTDPVDYPDIAFLVASQVGRNEHTLGIIIDGAGIGSCMAANKVPGVRAGCCNDLYTARNSREHNHANVLTMGSMVVGPGLARQIVDLWLATAPAPGRHAARVAKIMRLEQIPASHHPPAA</sequence>
<dbReference type="GO" id="GO:0004751">
    <property type="term" value="F:ribose-5-phosphate isomerase activity"/>
    <property type="evidence" value="ECO:0007669"/>
    <property type="project" value="TreeGrafter"/>
</dbReference>